<evidence type="ECO:0000256" key="2">
    <source>
        <dbReference type="ARBA" id="ARBA00022553"/>
    </source>
</evidence>
<evidence type="ECO:0000256" key="5">
    <source>
        <dbReference type="ARBA" id="ARBA00022801"/>
    </source>
</evidence>
<dbReference type="InterPro" id="IPR003653">
    <property type="entry name" value="Peptidase_C48_C"/>
</dbReference>
<dbReference type="OrthoDB" id="442460at2759"/>
<evidence type="ECO:0000313" key="8">
    <source>
        <dbReference type="EMBL" id="TDL22111.1"/>
    </source>
</evidence>
<evidence type="ECO:0000256" key="4">
    <source>
        <dbReference type="ARBA" id="ARBA00022786"/>
    </source>
</evidence>
<dbReference type="SUPFAM" id="SSF54001">
    <property type="entry name" value="Cysteine proteinases"/>
    <property type="match status" value="1"/>
</dbReference>
<keyword evidence="4" id="KW-0833">Ubl conjugation pathway</keyword>
<dbReference type="GO" id="GO:0005634">
    <property type="term" value="C:nucleus"/>
    <property type="evidence" value="ECO:0007669"/>
    <property type="project" value="TreeGrafter"/>
</dbReference>
<dbReference type="PROSITE" id="PS50600">
    <property type="entry name" value="ULP_PROTEASE"/>
    <property type="match status" value="1"/>
</dbReference>
<feature type="compositionally biased region" description="Basic and acidic residues" evidence="6">
    <location>
        <begin position="775"/>
        <end position="786"/>
    </location>
</feature>
<dbReference type="GO" id="GO:0070139">
    <property type="term" value="F:SUMO-specific endopeptidase activity"/>
    <property type="evidence" value="ECO:0007669"/>
    <property type="project" value="TreeGrafter"/>
</dbReference>
<dbReference type="PANTHER" id="PTHR46896:SF3">
    <property type="entry name" value="FI06413P-RELATED"/>
    <property type="match status" value="1"/>
</dbReference>
<dbReference type="GO" id="GO:0016926">
    <property type="term" value="P:protein desumoylation"/>
    <property type="evidence" value="ECO:0007669"/>
    <property type="project" value="TreeGrafter"/>
</dbReference>
<dbReference type="STRING" id="50990.A0A4Y7Q462"/>
<sequence length="1172" mass="129183">MHPRDRDSLAELHSAANGFGHTSSGVSSRWPTQRNGIGDDSSASSANPHWQKKPTMIQPPTNPGGNPFGRALNDTFSLPSRPATRTLTGSTAWPRPQKQSTPPKKKRKTEPTTSGHSQEGRGPRKDDPDLILVGKAPSFLGGSSNVGTTRGKDRKGKGKQATDLYIVPTVKGAMSADLTVDDEDIGEVVVRPTRAELVTEIAREHNILVDNPDHPFRRKGPSADGESTNHLRDRLGRHREVPGRSIVPNGVADLIDLEGEDADPIEDADDFGIVMQPSLLRPKSPNGQTSFTLRNVQNKVATIEERQKPTHLDLMKVSRPNRVSNMKAKDSSQSRQSGFKNPFPSGQRLNMNPKPPSSRNKDSVATSSTPFTVDEGAWSALPIEVAIIGATVLNREELGEQWFLWKKDTREIAVDADPRKPTDRRWTMHPKRLESLKHSDQCEQPVIQLKIDTDVPKFVMGRALHGFDGYVSFKFIASHTHVLQHFHNVVTDLGALTSSKEVLKGAAVKAMWESALQNANLSKVSLSNGFTNVDKAASDGGKNDRASQIQQENGHASIPENSRKRRLDVSDGGSMAEPDGLGNPPKPRRRPQPKPAYGKRSLEPTHPTRRSNRQIQPAKSPSPPPDEIILVYPPSGPGAVNVCNSDVKRLRPGEYLNDTLIELGLKFYMNDLRLQFPDIAEKTHIFSSFFYKKLNSKNVEDGYQSLRKWTAKFDIFKKKYIIVPINEHLHWYLAIIHNPEHILDPPAPKPVESTNDPPLPSNDPPDQFLSPPDIEANRGARTEHTTRGSSMEVEDVIRGTQDCSLDDIPRGSLEGGGPPIEGDVVGDSEDEDSQVDQLAEDDEPPPDDSMNIKSDDLPIGYDIRERSTDSVDRYSPMDLDNRHVGDDGTVDGNSGPPSPRQVHSFRDHSSSLTPQSSEDLPDGLHEDKDARPAIPPESFYQQKPTKPKASANTAPFPLDPSSENAGNEEDAAEQSDSSQPEQIVTSIFTLDSLNSRHPQALKMLKAYLQMEAKDKKGIDLTSDPIGKQVLVPVQPNYCDCGLYLLQFAKTFMLDPERIASTIMTQRKGKRVSNEDRQKLWKGEEVANLREHLATRIHDEAEKWRKQKATKEGDNEATGDNATGGAKEAEGSDDDIVMGDIIIKKPAIPAKQPGKKKAASKESVVQPAPRLRG</sequence>
<gene>
    <name evidence="8" type="ORF">BD410DRAFT_266526</name>
</gene>
<feature type="compositionally biased region" description="Basic and acidic residues" evidence="6">
    <location>
        <begin position="922"/>
        <end position="931"/>
    </location>
</feature>
<feature type="domain" description="Ubiquitin-like protease family profile" evidence="7">
    <location>
        <begin position="640"/>
        <end position="1051"/>
    </location>
</feature>
<feature type="compositionally biased region" description="Basic and acidic residues" evidence="6">
    <location>
        <begin position="862"/>
        <end position="872"/>
    </location>
</feature>
<accession>A0A4Y7Q462</accession>
<dbReference type="GO" id="GO:0005737">
    <property type="term" value="C:cytoplasm"/>
    <property type="evidence" value="ECO:0007669"/>
    <property type="project" value="TreeGrafter"/>
</dbReference>
<protein>
    <recommendedName>
        <fullName evidence="7">Ubiquitin-like protease family profile domain-containing protein</fullName>
    </recommendedName>
</protein>
<feature type="region of interest" description="Disordered" evidence="6">
    <location>
        <begin position="302"/>
        <end position="369"/>
    </location>
</feature>
<feature type="region of interest" description="Disordered" evidence="6">
    <location>
        <begin position="1097"/>
        <end position="1172"/>
    </location>
</feature>
<evidence type="ECO:0000256" key="1">
    <source>
        <dbReference type="ARBA" id="ARBA00005234"/>
    </source>
</evidence>
<dbReference type="PANTHER" id="PTHR46896">
    <property type="entry name" value="SENTRIN-SPECIFIC PROTEASE"/>
    <property type="match status" value="1"/>
</dbReference>
<keyword evidence="9" id="KW-1185">Reference proteome</keyword>
<feature type="compositionally biased region" description="Polar residues" evidence="6">
    <location>
        <begin position="74"/>
        <end position="91"/>
    </location>
</feature>
<comment type="similarity">
    <text evidence="1">Belongs to the peptidase C48 family.</text>
</comment>
<evidence type="ECO:0000259" key="7">
    <source>
        <dbReference type="PROSITE" id="PS50600"/>
    </source>
</evidence>
<dbReference type="Gene3D" id="3.40.395.10">
    <property type="entry name" value="Adenoviral Proteinase, Chain A"/>
    <property type="match status" value="1"/>
</dbReference>
<organism evidence="8 9">
    <name type="scientific">Rickenella mellea</name>
    <dbReference type="NCBI Taxonomy" id="50990"/>
    <lineage>
        <taxon>Eukaryota</taxon>
        <taxon>Fungi</taxon>
        <taxon>Dikarya</taxon>
        <taxon>Basidiomycota</taxon>
        <taxon>Agaricomycotina</taxon>
        <taxon>Agaricomycetes</taxon>
        <taxon>Hymenochaetales</taxon>
        <taxon>Rickenellaceae</taxon>
        <taxon>Rickenella</taxon>
    </lineage>
</organism>
<feature type="compositionally biased region" description="Acidic residues" evidence="6">
    <location>
        <begin position="824"/>
        <end position="846"/>
    </location>
</feature>
<dbReference type="EMBL" id="ML170176">
    <property type="protein sequence ID" value="TDL22111.1"/>
    <property type="molecule type" value="Genomic_DNA"/>
</dbReference>
<evidence type="ECO:0000256" key="3">
    <source>
        <dbReference type="ARBA" id="ARBA00022670"/>
    </source>
</evidence>
<name>A0A4Y7Q462_9AGAM</name>
<dbReference type="Pfam" id="PF02902">
    <property type="entry name" value="Peptidase_C48"/>
    <property type="match status" value="2"/>
</dbReference>
<dbReference type="GO" id="GO:0006508">
    <property type="term" value="P:proteolysis"/>
    <property type="evidence" value="ECO:0007669"/>
    <property type="project" value="UniProtKB-KW"/>
</dbReference>
<reference evidence="8 9" key="1">
    <citation type="submission" date="2018-06" db="EMBL/GenBank/DDBJ databases">
        <title>A transcriptomic atlas of mushroom development highlights an independent origin of complex multicellularity.</title>
        <authorList>
            <consortium name="DOE Joint Genome Institute"/>
            <person name="Krizsan K."/>
            <person name="Almasi E."/>
            <person name="Merenyi Z."/>
            <person name="Sahu N."/>
            <person name="Viragh M."/>
            <person name="Koszo T."/>
            <person name="Mondo S."/>
            <person name="Kiss B."/>
            <person name="Balint B."/>
            <person name="Kues U."/>
            <person name="Barry K."/>
            <person name="Hegedus J.C."/>
            <person name="Henrissat B."/>
            <person name="Johnson J."/>
            <person name="Lipzen A."/>
            <person name="Ohm R."/>
            <person name="Nagy I."/>
            <person name="Pangilinan J."/>
            <person name="Yan J."/>
            <person name="Xiong Y."/>
            <person name="Grigoriev I.V."/>
            <person name="Hibbett D.S."/>
            <person name="Nagy L.G."/>
        </authorList>
    </citation>
    <scope>NUCLEOTIDE SEQUENCE [LARGE SCALE GENOMIC DNA]</scope>
    <source>
        <strain evidence="8 9">SZMC22713</strain>
    </source>
</reference>
<feature type="compositionally biased region" description="Polar residues" evidence="6">
    <location>
        <begin position="20"/>
        <end position="48"/>
    </location>
</feature>
<dbReference type="InterPro" id="IPR051947">
    <property type="entry name" value="Sentrin-specific_protease"/>
</dbReference>
<feature type="compositionally biased region" description="Basic and acidic residues" evidence="6">
    <location>
        <begin position="1"/>
        <end position="10"/>
    </location>
</feature>
<feature type="compositionally biased region" description="Basic and acidic residues" evidence="6">
    <location>
        <begin position="1097"/>
        <end position="1113"/>
    </location>
</feature>
<evidence type="ECO:0000313" key="9">
    <source>
        <dbReference type="Proteomes" id="UP000294933"/>
    </source>
</evidence>
<keyword evidence="5" id="KW-0378">Hydrolase</keyword>
<feature type="compositionally biased region" description="Basic and acidic residues" evidence="6">
    <location>
        <begin position="118"/>
        <end position="128"/>
    </location>
</feature>
<keyword evidence="2" id="KW-0597">Phosphoprotein</keyword>
<evidence type="ECO:0000256" key="6">
    <source>
        <dbReference type="SAM" id="MobiDB-lite"/>
    </source>
</evidence>
<feature type="region of interest" description="Disordered" evidence="6">
    <location>
        <begin position="535"/>
        <end position="628"/>
    </location>
</feature>
<dbReference type="InterPro" id="IPR038765">
    <property type="entry name" value="Papain-like_cys_pep_sf"/>
</dbReference>
<proteinExistence type="inferred from homology"/>
<feature type="region of interest" description="Disordered" evidence="6">
    <location>
        <begin position="744"/>
        <end position="981"/>
    </location>
</feature>
<feature type="region of interest" description="Disordered" evidence="6">
    <location>
        <begin position="1"/>
        <end position="160"/>
    </location>
</feature>
<feature type="region of interest" description="Disordered" evidence="6">
    <location>
        <begin position="210"/>
        <end position="230"/>
    </location>
</feature>
<dbReference type="VEuPathDB" id="FungiDB:BD410DRAFT_266526"/>
<dbReference type="Gene3D" id="1.10.418.20">
    <property type="match status" value="1"/>
</dbReference>
<keyword evidence="3" id="KW-0645">Protease</keyword>
<dbReference type="AlphaFoldDB" id="A0A4Y7Q462"/>
<feature type="compositionally biased region" description="Basic and acidic residues" evidence="6">
    <location>
        <begin position="302"/>
        <end position="316"/>
    </location>
</feature>
<dbReference type="Proteomes" id="UP000294933">
    <property type="component" value="Unassembled WGS sequence"/>
</dbReference>